<dbReference type="AlphaFoldDB" id="A0A0M8M8G7"/>
<organism evidence="2 3">
    <name type="scientific">Flavobacterium akiainvivens</name>
    <dbReference type="NCBI Taxonomy" id="1202724"/>
    <lineage>
        <taxon>Bacteria</taxon>
        <taxon>Pseudomonadati</taxon>
        <taxon>Bacteroidota</taxon>
        <taxon>Flavobacteriia</taxon>
        <taxon>Flavobacteriales</taxon>
        <taxon>Flavobacteriaceae</taxon>
        <taxon>Flavobacterium</taxon>
    </lineage>
</organism>
<dbReference type="Proteomes" id="UP000037755">
    <property type="component" value="Unassembled WGS sequence"/>
</dbReference>
<gene>
    <name evidence="2" type="ORF">AM493_00580</name>
</gene>
<evidence type="ECO:0008006" key="4">
    <source>
        <dbReference type="Google" id="ProtNLM"/>
    </source>
</evidence>
<comment type="caution">
    <text evidence="2">The sequence shown here is derived from an EMBL/GenBank/DDBJ whole genome shotgun (WGS) entry which is preliminary data.</text>
</comment>
<reference evidence="2 3" key="1">
    <citation type="submission" date="2015-08" db="EMBL/GenBank/DDBJ databases">
        <title>Whole genome sequence of Flavobacterium akiainvivens IK-1T, from decaying Wikstroemia oahuensis, an endemic Hawaiian shrub.</title>
        <authorList>
            <person name="Wan X."/>
            <person name="Hou S."/>
            <person name="Saito J."/>
            <person name="Donachie S."/>
        </authorList>
    </citation>
    <scope>NUCLEOTIDE SEQUENCE [LARGE SCALE GENOMIC DNA]</scope>
    <source>
        <strain evidence="2 3">IK-1</strain>
    </source>
</reference>
<evidence type="ECO:0000256" key="1">
    <source>
        <dbReference type="SAM" id="SignalP"/>
    </source>
</evidence>
<keyword evidence="1" id="KW-0732">Signal</keyword>
<dbReference type="PATRIC" id="fig|1202724.3.peg.111"/>
<evidence type="ECO:0000313" key="2">
    <source>
        <dbReference type="EMBL" id="KOS04705.1"/>
    </source>
</evidence>
<keyword evidence="3" id="KW-1185">Reference proteome</keyword>
<dbReference type="EMBL" id="LIYD01000005">
    <property type="protein sequence ID" value="KOS04705.1"/>
    <property type="molecule type" value="Genomic_DNA"/>
</dbReference>
<proteinExistence type="predicted"/>
<feature type="chain" id="PRO_5005818119" description="TonB C-terminal domain-containing protein" evidence="1">
    <location>
        <begin position="19"/>
        <end position="120"/>
    </location>
</feature>
<dbReference type="OrthoDB" id="9786892at2"/>
<accession>A0A0M8M8G7</accession>
<dbReference type="RefSeq" id="WP_054405737.1">
    <property type="nucleotide sequence ID" value="NZ_FOYA01000012.1"/>
</dbReference>
<name>A0A0M8M8G7_9FLAO</name>
<protein>
    <recommendedName>
        <fullName evidence="4">TonB C-terminal domain-containing protein</fullName>
    </recommendedName>
</protein>
<evidence type="ECO:0000313" key="3">
    <source>
        <dbReference type="Proteomes" id="UP000037755"/>
    </source>
</evidence>
<dbReference type="STRING" id="1202724.AM493_00580"/>
<sequence>MKKLIYALALALPMFMMGQEKDSGAAKDIDKPALAGRPVTDKPIIPALPSDCNESGTVVFTIEVDRAGAVKTAKVAKGTTNETECLIAYAKAIAMATRFTAKEDAPELQEGTLTYNFKLE</sequence>
<feature type="signal peptide" evidence="1">
    <location>
        <begin position="1"/>
        <end position="18"/>
    </location>
</feature>